<accession>A0A0C1QW85</accession>
<keyword evidence="2" id="KW-1185">Reference proteome</keyword>
<dbReference type="AlphaFoldDB" id="A0A0C1QW85"/>
<gene>
    <name evidence="1" type="ORF">NF27_IN00010</name>
</gene>
<dbReference type="EMBL" id="JSWE01000206">
    <property type="protein sequence ID" value="KIE04260.1"/>
    <property type="molecule type" value="Genomic_DNA"/>
</dbReference>
<sequence length="291" mass="33084">MIQTSFNDWWSQPSSIDIAKLYNDAHQAFNDWWSQPSSIDIAKLYNNAHQAFNDWWSQPSSIDIIKLYNDLSDVLVCGSEKFISISKPIIKSPIFKATFVTLAKLNFDNYAVGSLKMFMPVVGVISSVVSENIQNIIDENDEDNLEDINVDINDNLLKTAIDNNINLTIKEENINNPSWDVPSNEEGVSTYTSYLSNNALSNIISSEYFKAALILFSAYTMQQKEAYEAFPTSAIILSAMFMRNDNINQQEMLNKAAVVNFPYSSDEQFEPTLQLDVINNLYYMDSTQDFN</sequence>
<reference evidence="1 2" key="1">
    <citation type="submission" date="2014-11" db="EMBL/GenBank/DDBJ databases">
        <title>A Rickettsiales Symbiont of Amoebae With Ancient Features.</title>
        <authorList>
            <person name="Schulz F."/>
            <person name="Martijn J."/>
            <person name="Wascher F."/>
            <person name="Kostanjsek R."/>
            <person name="Ettema T.J."/>
            <person name="Horn M."/>
        </authorList>
    </citation>
    <scope>NUCLEOTIDE SEQUENCE [LARGE SCALE GENOMIC DNA]</scope>
    <source>
        <strain evidence="1 2">UWC36</strain>
    </source>
</reference>
<protein>
    <submittedName>
        <fullName evidence="1">Uncharacterized protein</fullName>
    </submittedName>
</protein>
<dbReference type="Proteomes" id="UP000031258">
    <property type="component" value="Unassembled WGS sequence"/>
</dbReference>
<organism evidence="1 2">
    <name type="scientific">Candidatus Jidaibacter acanthamoebae</name>
    <dbReference type="NCBI Taxonomy" id="86105"/>
    <lineage>
        <taxon>Bacteria</taxon>
        <taxon>Pseudomonadati</taxon>
        <taxon>Pseudomonadota</taxon>
        <taxon>Alphaproteobacteria</taxon>
        <taxon>Rickettsiales</taxon>
        <taxon>Candidatus Midichloriaceae</taxon>
        <taxon>Candidatus Jidaibacter</taxon>
    </lineage>
</organism>
<name>A0A0C1QW85_9RICK</name>
<evidence type="ECO:0000313" key="1">
    <source>
        <dbReference type="EMBL" id="KIE04260.1"/>
    </source>
</evidence>
<evidence type="ECO:0000313" key="2">
    <source>
        <dbReference type="Proteomes" id="UP000031258"/>
    </source>
</evidence>
<proteinExistence type="predicted"/>
<comment type="caution">
    <text evidence="1">The sequence shown here is derived from an EMBL/GenBank/DDBJ whole genome shotgun (WGS) entry which is preliminary data.</text>
</comment>